<sequence length="114" mass="13001">MKVKVISRNPDEYLRETKHDIHKVARNYDPALHPFEAAREYTRALNAVKLEKVFAKPFIGNLDGHRDGVSCISKHPKQLSILISGAFDGEVRVWDLPQRICLRNFVAHNGIVRG</sequence>
<evidence type="ECO:0008006" key="6">
    <source>
        <dbReference type="Google" id="ProtNLM"/>
    </source>
</evidence>
<dbReference type="PROSITE" id="PS00678">
    <property type="entry name" value="WD_REPEATS_1"/>
    <property type="match status" value="1"/>
</dbReference>
<dbReference type="PANTHER" id="PTHR22851">
    <property type="entry name" value="U3 SMALL NUCLEOLAR RNA U3 SNORNA ASSOCIATED PROTEIN"/>
    <property type="match status" value="1"/>
</dbReference>
<dbReference type="PROSITE" id="PS50082">
    <property type="entry name" value="WD_REPEATS_2"/>
    <property type="match status" value="1"/>
</dbReference>
<dbReference type="EMBL" id="JAPWTJ010000020">
    <property type="protein sequence ID" value="KAJ8985086.1"/>
    <property type="molecule type" value="Genomic_DNA"/>
</dbReference>
<organism evidence="4 5">
    <name type="scientific">Molorchus minor</name>
    <dbReference type="NCBI Taxonomy" id="1323400"/>
    <lineage>
        <taxon>Eukaryota</taxon>
        <taxon>Metazoa</taxon>
        <taxon>Ecdysozoa</taxon>
        <taxon>Arthropoda</taxon>
        <taxon>Hexapoda</taxon>
        <taxon>Insecta</taxon>
        <taxon>Pterygota</taxon>
        <taxon>Neoptera</taxon>
        <taxon>Endopterygota</taxon>
        <taxon>Coleoptera</taxon>
        <taxon>Polyphaga</taxon>
        <taxon>Cucujiformia</taxon>
        <taxon>Chrysomeloidea</taxon>
        <taxon>Cerambycidae</taxon>
        <taxon>Lamiinae</taxon>
        <taxon>Monochamini</taxon>
        <taxon>Molorchus</taxon>
    </lineage>
</organism>
<dbReference type="Pfam" id="PF00400">
    <property type="entry name" value="WD40"/>
    <property type="match status" value="1"/>
</dbReference>
<name>A0ABQ9K3D3_9CUCU</name>
<accession>A0ABQ9K3D3</accession>
<keyword evidence="5" id="KW-1185">Reference proteome</keyword>
<evidence type="ECO:0000256" key="2">
    <source>
        <dbReference type="ARBA" id="ARBA00022737"/>
    </source>
</evidence>
<dbReference type="InterPro" id="IPR051733">
    <property type="entry name" value="WD_repeat_DCAF13/WDSOF1"/>
</dbReference>
<dbReference type="PROSITE" id="PS50294">
    <property type="entry name" value="WD_REPEATS_REGION"/>
    <property type="match status" value="1"/>
</dbReference>
<dbReference type="PANTHER" id="PTHR22851:SF0">
    <property type="entry name" value="DDB1- AND CUL4-ASSOCIATED FACTOR 13"/>
    <property type="match status" value="1"/>
</dbReference>
<protein>
    <recommendedName>
        <fullName evidence="6">DDB1- and CUL4-associated factor 13</fullName>
    </recommendedName>
</protein>
<dbReference type="SMART" id="SM00320">
    <property type="entry name" value="WD40"/>
    <property type="match status" value="1"/>
</dbReference>
<dbReference type="InterPro" id="IPR019775">
    <property type="entry name" value="WD40_repeat_CS"/>
</dbReference>
<feature type="repeat" description="WD" evidence="3">
    <location>
        <begin position="62"/>
        <end position="96"/>
    </location>
</feature>
<gene>
    <name evidence="4" type="ORF">NQ317_019771</name>
</gene>
<evidence type="ECO:0000256" key="1">
    <source>
        <dbReference type="ARBA" id="ARBA00022574"/>
    </source>
</evidence>
<evidence type="ECO:0000313" key="4">
    <source>
        <dbReference type="EMBL" id="KAJ8985086.1"/>
    </source>
</evidence>
<evidence type="ECO:0000256" key="3">
    <source>
        <dbReference type="PROSITE-ProRule" id="PRU00221"/>
    </source>
</evidence>
<proteinExistence type="predicted"/>
<evidence type="ECO:0000313" key="5">
    <source>
        <dbReference type="Proteomes" id="UP001162164"/>
    </source>
</evidence>
<dbReference type="Gene3D" id="2.130.10.10">
    <property type="entry name" value="YVTN repeat-like/Quinoprotein amine dehydrogenase"/>
    <property type="match status" value="1"/>
</dbReference>
<dbReference type="InterPro" id="IPR036322">
    <property type="entry name" value="WD40_repeat_dom_sf"/>
</dbReference>
<keyword evidence="1 3" id="KW-0853">WD repeat</keyword>
<keyword evidence="2" id="KW-0677">Repeat</keyword>
<reference evidence="4" key="1">
    <citation type="journal article" date="2023" name="Insect Mol. Biol.">
        <title>Genome sequencing provides insights into the evolution of gene families encoding plant cell wall-degrading enzymes in longhorned beetles.</title>
        <authorList>
            <person name="Shin N.R."/>
            <person name="Okamura Y."/>
            <person name="Kirsch R."/>
            <person name="Pauchet Y."/>
        </authorList>
    </citation>
    <scope>NUCLEOTIDE SEQUENCE</scope>
    <source>
        <strain evidence="4">MMC_N1</strain>
    </source>
</reference>
<comment type="caution">
    <text evidence="4">The sequence shown here is derived from an EMBL/GenBank/DDBJ whole genome shotgun (WGS) entry which is preliminary data.</text>
</comment>
<dbReference type="InterPro" id="IPR015943">
    <property type="entry name" value="WD40/YVTN_repeat-like_dom_sf"/>
</dbReference>
<dbReference type="SUPFAM" id="SSF50978">
    <property type="entry name" value="WD40 repeat-like"/>
    <property type="match status" value="1"/>
</dbReference>
<dbReference type="Proteomes" id="UP001162164">
    <property type="component" value="Unassembled WGS sequence"/>
</dbReference>
<dbReference type="InterPro" id="IPR001680">
    <property type="entry name" value="WD40_rpt"/>
</dbReference>